<evidence type="ECO:0000313" key="4">
    <source>
        <dbReference type="Proteomes" id="UP001163846"/>
    </source>
</evidence>
<keyword evidence="4" id="KW-1185">Reference proteome</keyword>
<comment type="caution">
    <text evidence="3">The sequence shown here is derived from an EMBL/GenBank/DDBJ whole genome shotgun (WGS) entry which is preliminary data.</text>
</comment>
<feature type="compositionally biased region" description="Acidic residues" evidence="1">
    <location>
        <begin position="41"/>
        <end position="64"/>
    </location>
</feature>
<evidence type="ECO:0000259" key="2">
    <source>
        <dbReference type="PROSITE" id="PS50181"/>
    </source>
</evidence>
<reference evidence="3" key="1">
    <citation type="submission" date="2022-08" db="EMBL/GenBank/DDBJ databases">
        <authorList>
            <consortium name="DOE Joint Genome Institute"/>
            <person name="Min B."/>
            <person name="Riley R."/>
            <person name="Sierra-Patev S."/>
            <person name="Naranjo-Ortiz M."/>
            <person name="Looney B."/>
            <person name="Konkel Z."/>
            <person name="Slot J.C."/>
            <person name="Sakamoto Y."/>
            <person name="Steenwyk J.L."/>
            <person name="Rokas A."/>
            <person name="Carro J."/>
            <person name="Camarero S."/>
            <person name="Ferreira P."/>
            <person name="Molpeceres G."/>
            <person name="Ruiz-Duenas F.J."/>
            <person name="Serrano A."/>
            <person name="Henrissat B."/>
            <person name="Drula E."/>
            <person name="Hughes K.W."/>
            <person name="Mata J.L."/>
            <person name="Ishikawa N.K."/>
            <person name="Vargas-Isla R."/>
            <person name="Ushijima S."/>
            <person name="Smith C.A."/>
            <person name="Ahrendt S."/>
            <person name="Andreopoulos W."/>
            <person name="He G."/>
            <person name="Labutti K."/>
            <person name="Lipzen A."/>
            <person name="Ng V."/>
            <person name="Sandor L."/>
            <person name="Barry K."/>
            <person name="Martinez A.T."/>
            <person name="Xiao Y."/>
            <person name="Gibbons J.G."/>
            <person name="Terashima K."/>
            <person name="Hibbett D.S."/>
            <person name="Grigoriev I.V."/>
        </authorList>
    </citation>
    <scope>NUCLEOTIDE SEQUENCE</scope>
    <source>
        <strain evidence="3">TFB9207</strain>
    </source>
</reference>
<feature type="domain" description="F-box" evidence="2">
    <location>
        <begin position="113"/>
        <end position="162"/>
    </location>
</feature>
<dbReference type="SMART" id="SM00256">
    <property type="entry name" value="FBOX"/>
    <property type="match status" value="1"/>
</dbReference>
<dbReference type="EMBL" id="MU806548">
    <property type="protein sequence ID" value="KAJ3834329.1"/>
    <property type="molecule type" value="Genomic_DNA"/>
</dbReference>
<dbReference type="SUPFAM" id="SSF81383">
    <property type="entry name" value="F-box domain"/>
    <property type="match status" value="1"/>
</dbReference>
<protein>
    <recommendedName>
        <fullName evidence="2">F-box domain-containing protein</fullName>
    </recommendedName>
</protein>
<accession>A0AA38U8J4</accession>
<dbReference type="Pfam" id="PF12937">
    <property type="entry name" value="F-box-like"/>
    <property type="match status" value="1"/>
</dbReference>
<dbReference type="InterPro" id="IPR036047">
    <property type="entry name" value="F-box-like_dom_sf"/>
</dbReference>
<evidence type="ECO:0000313" key="3">
    <source>
        <dbReference type="EMBL" id="KAJ3834329.1"/>
    </source>
</evidence>
<dbReference type="Proteomes" id="UP001163846">
    <property type="component" value="Unassembled WGS sequence"/>
</dbReference>
<dbReference type="InterPro" id="IPR001810">
    <property type="entry name" value="F-box_dom"/>
</dbReference>
<proteinExistence type="predicted"/>
<feature type="compositionally biased region" description="Basic residues" evidence="1">
    <location>
        <begin position="67"/>
        <end position="77"/>
    </location>
</feature>
<feature type="compositionally biased region" description="Low complexity" evidence="1">
    <location>
        <begin position="25"/>
        <end position="35"/>
    </location>
</feature>
<name>A0AA38U8J4_9AGAR</name>
<dbReference type="CDD" id="cd09917">
    <property type="entry name" value="F-box_SF"/>
    <property type="match status" value="1"/>
</dbReference>
<sequence>MLRRSQRFQTKKDAPDGVQMQEMPAASGSNSAAGSKRTRDDEDDNESQDEDHEEEDDEDDDDDDAPKRKRKRSKKTAKASAPSITGGPLPRTTRKKRIPDQFRGVRGKLGLLEKLVKDMPLDVILEIFCYLEPRDLLRLARTTKEFRGILMSKTSEGIWRIARGNVEGLPPRPDDLNEPQYANLLFEPYCHVCLNYGRCENVLWNFRMRSCQKCLRTFPKLSLSQRDHFLIRYGGIIPMESVRINSRISRTPKSHNGIKQSMMRSKKRKTAMHGSSARAASVSPSSRLVCEEFANSCDELDALRNDRKAAILVRLEEIGWRDEAEIVMEHELFIDVDNSDRFSNHGCVKQPKKLTDYGWHSIKDDLVNFLSRCRDVRRAHERETVLTSRIARTKKIYDAILLKSDLREPFPTIGDILCHRVFQTLIWETSEEDLTEDFLHSKLLEHLPEITKEWRVIADQKLLEILQKSRPTAAISELHLVTTTFRCNNCYQYPLYYPQLFDHYCATAPSFPDNVQRPPITVRCSGPWSHLSFEFCDRDSFSGRNSSLATKVVEACSLDPSTATYQDVYDANPLFECTTCKGHGQYWNGGRCFMRWPLPLVHPPHHDLTINALNDEEMEKVIACEPTISSHSSIRCAHCHETTSVDDMIRHLKSEHSDVLDFPESEKPLKLQALRAHWYWNPRTHLSGRGEPFRYTEEPSSQTSHVVTVVNT</sequence>
<dbReference type="Gene3D" id="1.20.1280.50">
    <property type="match status" value="1"/>
</dbReference>
<feature type="region of interest" description="Disordered" evidence="1">
    <location>
        <begin position="1"/>
        <end position="100"/>
    </location>
</feature>
<organism evidence="3 4">
    <name type="scientific">Lentinula raphanica</name>
    <dbReference type="NCBI Taxonomy" id="153919"/>
    <lineage>
        <taxon>Eukaryota</taxon>
        <taxon>Fungi</taxon>
        <taxon>Dikarya</taxon>
        <taxon>Basidiomycota</taxon>
        <taxon>Agaricomycotina</taxon>
        <taxon>Agaricomycetes</taxon>
        <taxon>Agaricomycetidae</taxon>
        <taxon>Agaricales</taxon>
        <taxon>Marasmiineae</taxon>
        <taxon>Omphalotaceae</taxon>
        <taxon>Lentinula</taxon>
    </lineage>
</organism>
<gene>
    <name evidence="3" type="ORF">F5878DRAFT_664878</name>
</gene>
<dbReference type="AlphaFoldDB" id="A0AA38U8J4"/>
<evidence type="ECO:0000256" key="1">
    <source>
        <dbReference type="SAM" id="MobiDB-lite"/>
    </source>
</evidence>
<dbReference type="PROSITE" id="PS50181">
    <property type="entry name" value="FBOX"/>
    <property type="match status" value="1"/>
</dbReference>